<protein>
    <recommendedName>
        <fullName evidence="7">Inositolphosphotransferase Aur1/Ipt1 domain-containing protein</fullName>
    </recommendedName>
</protein>
<gene>
    <name evidence="8" type="ORF">SRIMR7_26135</name>
</gene>
<proteinExistence type="predicted"/>
<feature type="transmembrane region" description="Helical" evidence="6">
    <location>
        <begin position="21"/>
        <end position="38"/>
    </location>
</feature>
<accession>A0ABY3Z5R7</accession>
<feature type="transmembrane region" description="Helical" evidence="6">
    <location>
        <begin position="173"/>
        <end position="192"/>
    </location>
</feature>
<dbReference type="PANTHER" id="PTHR31310:SF7">
    <property type="entry name" value="PA-PHOSPHATASE RELATED-FAMILY PROTEIN DDB_G0268928"/>
    <property type="match status" value="1"/>
</dbReference>
<dbReference type="Proteomes" id="UP000829494">
    <property type="component" value="Chromosome"/>
</dbReference>
<dbReference type="PANTHER" id="PTHR31310">
    <property type="match status" value="1"/>
</dbReference>
<feature type="transmembrane region" description="Helical" evidence="6">
    <location>
        <begin position="113"/>
        <end position="132"/>
    </location>
</feature>
<dbReference type="CDD" id="cd03386">
    <property type="entry name" value="PAP2_Aur1_like"/>
    <property type="match status" value="1"/>
</dbReference>
<keyword evidence="9" id="KW-1185">Reference proteome</keyword>
<evidence type="ECO:0000256" key="1">
    <source>
        <dbReference type="ARBA" id="ARBA00004141"/>
    </source>
</evidence>
<dbReference type="InterPro" id="IPR052185">
    <property type="entry name" value="IPC_Synthase-Related"/>
</dbReference>
<evidence type="ECO:0000256" key="3">
    <source>
        <dbReference type="ARBA" id="ARBA00022989"/>
    </source>
</evidence>
<keyword evidence="4 6" id="KW-0472">Membrane</keyword>
<feature type="transmembrane region" description="Helical" evidence="6">
    <location>
        <begin position="199"/>
        <end position="216"/>
    </location>
</feature>
<evidence type="ECO:0000259" key="7">
    <source>
        <dbReference type="Pfam" id="PF14378"/>
    </source>
</evidence>
<sequence length="350" mass="35966">MDAAARRHAAAGSRPRWWTELPLLALVYAAYSAGRLVARGDAHAAAGHGETILRWEELLRIDPERALNRLFTATPALGIPADFAYASLHYLITPAVLIWLWHRRPAHYRTLRTWLMLATLIGLIGFTLLPTAPPRLLDTGSGFADTMARFSSYGWWGGDASAPRGLGGMTNQFAAMPSLHVGWALWCGVVLWKHGRSRATRALAVAYPLVIVLVVMGTANHYLLDALAGTAVMGLGLLLTRPALRLAERVRGAAGATRPGVGSGTVTGAAGPGVSSVPGGVSGLVAGGAAGAVGGSVAAGAAGTPANVSDGCETSAGERIPRQPTRRGRPTAAAAASAAAADDGAAAAAQ</sequence>
<feature type="compositionally biased region" description="Low complexity" evidence="5">
    <location>
        <begin position="332"/>
        <end position="350"/>
    </location>
</feature>
<dbReference type="Pfam" id="PF14378">
    <property type="entry name" value="PAP2_3"/>
    <property type="match status" value="1"/>
</dbReference>
<reference evidence="8 9" key="1">
    <citation type="submission" date="2022-03" db="EMBL/GenBank/DDBJ databases">
        <title>Complete genome of Streptomyces rimosus ssp. rimosus R7 (=ATCC 10970).</title>
        <authorList>
            <person name="Beganovic S."/>
            <person name="Ruckert C."/>
            <person name="Busche T."/>
            <person name="Kalinowski J."/>
            <person name="Wittmann C."/>
        </authorList>
    </citation>
    <scope>NUCLEOTIDE SEQUENCE [LARGE SCALE GENOMIC DNA]</scope>
    <source>
        <strain evidence="8 9">R7</strain>
    </source>
</reference>
<keyword evidence="2 6" id="KW-0812">Transmembrane</keyword>
<name>A0ABY3Z5R7_STRRM</name>
<evidence type="ECO:0000256" key="2">
    <source>
        <dbReference type="ARBA" id="ARBA00022692"/>
    </source>
</evidence>
<evidence type="ECO:0000256" key="4">
    <source>
        <dbReference type="ARBA" id="ARBA00023136"/>
    </source>
</evidence>
<evidence type="ECO:0000313" key="8">
    <source>
        <dbReference type="EMBL" id="UNZ05636.1"/>
    </source>
</evidence>
<dbReference type="EMBL" id="CP094298">
    <property type="protein sequence ID" value="UNZ05636.1"/>
    <property type="molecule type" value="Genomic_DNA"/>
</dbReference>
<dbReference type="InterPro" id="IPR026841">
    <property type="entry name" value="Aur1/Ipt1"/>
</dbReference>
<feature type="domain" description="Inositolphosphotransferase Aur1/Ipt1" evidence="7">
    <location>
        <begin position="51"/>
        <end position="238"/>
    </location>
</feature>
<evidence type="ECO:0000256" key="5">
    <source>
        <dbReference type="SAM" id="MobiDB-lite"/>
    </source>
</evidence>
<organism evidence="8 9">
    <name type="scientific">Streptomyces rimosus subsp. rimosus</name>
    <dbReference type="NCBI Taxonomy" id="132474"/>
    <lineage>
        <taxon>Bacteria</taxon>
        <taxon>Bacillati</taxon>
        <taxon>Actinomycetota</taxon>
        <taxon>Actinomycetes</taxon>
        <taxon>Kitasatosporales</taxon>
        <taxon>Streptomycetaceae</taxon>
        <taxon>Streptomyces</taxon>
    </lineage>
</organism>
<keyword evidence="3 6" id="KW-1133">Transmembrane helix</keyword>
<feature type="transmembrane region" description="Helical" evidence="6">
    <location>
        <begin position="83"/>
        <end position="101"/>
    </location>
</feature>
<comment type="subcellular location">
    <subcellularLocation>
        <location evidence="1">Membrane</location>
        <topology evidence="1">Multi-pass membrane protein</topology>
    </subcellularLocation>
</comment>
<evidence type="ECO:0000313" key="9">
    <source>
        <dbReference type="Proteomes" id="UP000829494"/>
    </source>
</evidence>
<feature type="region of interest" description="Disordered" evidence="5">
    <location>
        <begin position="303"/>
        <end position="350"/>
    </location>
</feature>
<dbReference type="RefSeq" id="WP_003986448.1">
    <property type="nucleotide sequence ID" value="NZ_CP043497.1"/>
</dbReference>
<dbReference type="GeneID" id="66855240"/>
<evidence type="ECO:0000256" key="6">
    <source>
        <dbReference type="SAM" id="Phobius"/>
    </source>
</evidence>